<dbReference type="InterPro" id="IPR006311">
    <property type="entry name" value="TAT_signal"/>
</dbReference>
<gene>
    <name evidence="3" type="ORF">DSM01_504</name>
    <name evidence="4" type="ORF">SAMN04487999_1212</name>
</gene>
<dbReference type="Pfam" id="PF01261">
    <property type="entry name" value="AP_endonuc_2"/>
    <property type="match status" value="1"/>
</dbReference>
<dbReference type="SUPFAM" id="SSF51658">
    <property type="entry name" value="Xylose isomerase-like"/>
    <property type="match status" value="1"/>
</dbReference>
<dbReference type="PROSITE" id="PS51257">
    <property type="entry name" value="PROKAR_LIPOPROTEIN"/>
    <property type="match status" value="1"/>
</dbReference>
<dbReference type="InterPro" id="IPR050417">
    <property type="entry name" value="Sugar_Epim/Isomerase"/>
</dbReference>
<dbReference type="EMBL" id="FQXT01000002">
    <property type="protein sequence ID" value="SHH86872.1"/>
    <property type="molecule type" value="Genomic_DNA"/>
</dbReference>
<reference evidence="4" key="1">
    <citation type="submission" date="2016-11" db="EMBL/GenBank/DDBJ databases">
        <authorList>
            <person name="Jaros S."/>
            <person name="Januszkiewicz K."/>
            <person name="Wedrychowicz H."/>
        </authorList>
    </citation>
    <scope>NUCLEOTIDE SEQUENCE [LARGE SCALE GENOMIC DNA]</scope>
    <source>
        <strain evidence="4">DSM 19859</strain>
    </source>
</reference>
<keyword evidence="4" id="KW-0670">Pyruvate</keyword>
<dbReference type="PANTHER" id="PTHR43489">
    <property type="entry name" value="ISOMERASE"/>
    <property type="match status" value="1"/>
</dbReference>
<accession>A0A1M5WH92</accession>
<organism evidence="4 5">
    <name type="scientific">Leeuwenhoekiella palythoae</name>
    <dbReference type="NCBI Taxonomy" id="573501"/>
    <lineage>
        <taxon>Bacteria</taxon>
        <taxon>Pseudomonadati</taxon>
        <taxon>Bacteroidota</taxon>
        <taxon>Flavobacteriia</taxon>
        <taxon>Flavobacteriales</taxon>
        <taxon>Flavobacteriaceae</taxon>
        <taxon>Leeuwenhoekiella</taxon>
    </lineage>
</organism>
<proteinExistence type="predicted"/>
<dbReference type="Proteomes" id="UP000290037">
    <property type="component" value="Unassembled WGS sequence"/>
</dbReference>
<sequence>MSHSKSRRNALKNIALTTGGVSLGISALSCKDANQDKPQATAVEEDQALKGNINHSACYWCYNSFPLEEFAQEAAALGLKGIDLLKPEEWETAKKYGLECAVATDSFASITNGFNDPANHKPLQEQYAKLIDQASEAGIKNVIVFSGNKRELSEEEGLVNCAEGLAPLVKQAEEKNVVLIMELLNSKIDHADYQCDNTPWGVALCERLGSEHFKLLYDIYHMQIMEGDVIRTIQDYHQYFAHYHTGGVPGRNEITEVQELNYPAIMKAIKDTGYNGFVAQEFIPTYPDKIKALKEGIKICDV</sequence>
<dbReference type="Proteomes" id="UP000184240">
    <property type="component" value="Unassembled WGS sequence"/>
</dbReference>
<evidence type="ECO:0000313" key="6">
    <source>
        <dbReference type="Proteomes" id="UP000290037"/>
    </source>
</evidence>
<keyword evidence="6" id="KW-1185">Reference proteome</keyword>
<dbReference type="InterPro" id="IPR036237">
    <property type="entry name" value="Xyl_isomerase-like_sf"/>
</dbReference>
<dbReference type="InterPro" id="IPR013022">
    <property type="entry name" value="Xyl_isomerase-like_TIM-brl"/>
</dbReference>
<evidence type="ECO:0000313" key="3">
    <source>
        <dbReference type="EMBL" id="RXG31363.1"/>
    </source>
</evidence>
<reference evidence="3 6" key="3">
    <citation type="submission" date="2018-07" db="EMBL/GenBank/DDBJ databases">
        <title>Leeuwenhoekiella genomics.</title>
        <authorList>
            <person name="Tahon G."/>
            <person name="Willems A."/>
        </authorList>
    </citation>
    <scope>NUCLEOTIDE SEQUENCE [LARGE SCALE GENOMIC DNA]</scope>
    <source>
        <strain evidence="3 6">LMG 24856</strain>
    </source>
</reference>
<name>A0A1M5WH92_9FLAO</name>
<evidence type="ECO:0000259" key="2">
    <source>
        <dbReference type="Pfam" id="PF01261"/>
    </source>
</evidence>
<reference evidence="5" key="2">
    <citation type="submission" date="2016-11" db="EMBL/GenBank/DDBJ databases">
        <authorList>
            <person name="Varghese N."/>
            <person name="Submissions S."/>
        </authorList>
    </citation>
    <scope>NUCLEOTIDE SEQUENCE [LARGE SCALE GENOMIC DNA]</scope>
    <source>
        <strain evidence="5">DSM 19859</strain>
    </source>
</reference>
<evidence type="ECO:0000313" key="5">
    <source>
        <dbReference type="Proteomes" id="UP000184240"/>
    </source>
</evidence>
<evidence type="ECO:0000256" key="1">
    <source>
        <dbReference type="ARBA" id="ARBA00023235"/>
    </source>
</evidence>
<keyword evidence="1 4" id="KW-0413">Isomerase</keyword>
<dbReference type="OrthoDB" id="9786584at2"/>
<protein>
    <submittedName>
        <fullName evidence="4">Hydroxypyruvate isomerase</fullName>
    </submittedName>
</protein>
<dbReference type="GO" id="GO:0016853">
    <property type="term" value="F:isomerase activity"/>
    <property type="evidence" value="ECO:0007669"/>
    <property type="project" value="UniProtKB-KW"/>
</dbReference>
<dbReference type="Gene3D" id="3.20.20.150">
    <property type="entry name" value="Divalent-metal-dependent TIM barrel enzymes"/>
    <property type="match status" value="1"/>
</dbReference>
<dbReference type="RefSeq" id="WP_072981315.1">
    <property type="nucleotide sequence ID" value="NZ_FQXT01000002.1"/>
</dbReference>
<dbReference type="PANTHER" id="PTHR43489:SF3">
    <property type="entry name" value="XYLOSE ISOMERASE DOMAIN PROTEIN TIM BARREL"/>
    <property type="match status" value="1"/>
</dbReference>
<evidence type="ECO:0000313" key="4">
    <source>
        <dbReference type="EMBL" id="SHH86872.1"/>
    </source>
</evidence>
<dbReference type="STRING" id="573501.SAMN04487999_1212"/>
<dbReference type="AlphaFoldDB" id="A0A1M5WH92"/>
<feature type="domain" description="Xylose isomerase-like TIM barrel" evidence="2">
    <location>
        <begin position="90"/>
        <end position="297"/>
    </location>
</feature>
<dbReference type="PROSITE" id="PS51318">
    <property type="entry name" value="TAT"/>
    <property type="match status" value="1"/>
</dbReference>
<dbReference type="EMBL" id="QOVN01000001">
    <property type="protein sequence ID" value="RXG31363.1"/>
    <property type="molecule type" value="Genomic_DNA"/>
</dbReference>